<evidence type="ECO:0000313" key="5">
    <source>
        <dbReference type="EMBL" id="AFK04305.1"/>
    </source>
</evidence>
<dbReference type="Gene3D" id="3.40.50.1820">
    <property type="entry name" value="alpha/beta hydrolase"/>
    <property type="match status" value="1"/>
</dbReference>
<evidence type="ECO:0000256" key="3">
    <source>
        <dbReference type="RuleBase" id="RU361235"/>
    </source>
</evidence>
<keyword evidence="6" id="KW-1185">Reference proteome</keyword>
<evidence type="ECO:0000259" key="4">
    <source>
        <dbReference type="Pfam" id="PF00135"/>
    </source>
</evidence>
<dbReference type="SUPFAM" id="SSF53474">
    <property type="entry name" value="alpha/beta-Hydrolases"/>
    <property type="match status" value="1"/>
</dbReference>
<dbReference type="InterPro" id="IPR029058">
    <property type="entry name" value="AB_hydrolase_fold"/>
</dbReference>
<sequence>MIQVSRIITLKQSFEIFDPFITRKIIKLSIHSLIIIKTMKKITLFAMMALGLLTTKVNAQLQTGENVAVTSTDLGKVRGYVHNGIYTYKGIPYAEAKRFEAPQKPKAWSNVRSSLSYGPVSPLMTPTTSVQDESEFVFHHDWGFTNENCLVLNVWTPGINDGKKRPVLFWIHGGGFAAGSSQELPSYEGENLAKKGDVVVVSINHRLNVLGFLDLSAYGDKYKNSANNSVLDMVAALEWVKANISNFGGDAGNVTIFGQSGGGGKVNTLMMTPAAKGLFHKAVNQSGAFMSKMLTKAETQRLGAEVLKNLNLSADKVDEIQSIPYATLVAASQKASKTIGDQLKAEGKQVGNFGLGFGPTLDGNVLPYQFDDAQAVELYKNIPLMIGTVKNEFMASLGAGLSNGSTEKVTEFIKNRYKDKADAYLAAVKKAYPNDTKPSDLMDIDLMFRRGAVNQAKAKASIAGGAPTYMYLFTWQSPVMDGKYKAIHCIEIPFVFNNIARCEEMTGGTKEAYALADKVSQAWINFAKTGNPNHAGLPKWEPYTVDKGATMMFDNKCSISNHHDAELLKVTEQ</sequence>
<dbReference type="Pfam" id="PF00135">
    <property type="entry name" value="COesterase"/>
    <property type="match status" value="1"/>
</dbReference>
<evidence type="ECO:0000256" key="1">
    <source>
        <dbReference type="ARBA" id="ARBA00005964"/>
    </source>
</evidence>
<organism evidence="5 6">
    <name type="scientific">Emticicia oligotrophica (strain DSM 17448 / CIP 109782 / MTCC 6937 / GPTSA100-15)</name>
    <dbReference type="NCBI Taxonomy" id="929562"/>
    <lineage>
        <taxon>Bacteria</taxon>
        <taxon>Pseudomonadati</taxon>
        <taxon>Bacteroidota</taxon>
        <taxon>Cytophagia</taxon>
        <taxon>Cytophagales</taxon>
        <taxon>Leadbetterellaceae</taxon>
        <taxon>Emticicia</taxon>
    </lineage>
</organism>
<dbReference type="EC" id="3.1.1.-" evidence="3"/>
<dbReference type="PROSITE" id="PS00122">
    <property type="entry name" value="CARBOXYLESTERASE_B_1"/>
    <property type="match status" value="1"/>
</dbReference>
<accession>A0ABM5N4L0</accession>
<dbReference type="Proteomes" id="UP000002875">
    <property type="component" value="Chromosome"/>
</dbReference>
<dbReference type="InterPro" id="IPR019826">
    <property type="entry name" value="Carboxylesterase_B_AS"/>
</dbReference>
<dbReference type="InterPro" id="IPR002018">
    <property type="entry name" value="CarbesteraseB"/>
</dbReference>
<dbReference type="PANTHER" id="PTHR11559">
    <property type="entry name" value="CARBOXYLESTERASE"/>
    <property type="match status" value="1"/>
</dbReference>
<protein>
    <recommendedName>
        <fullName evidence="3">Carboxylic ester hydrolase</fullName>
        <ecNumber evidence="3">3.1.1.-</ecNumber>
    </recommendedName>
</protein>
<comment type="similarity">
    <text evidence="1 3">Belongs to the type-B carboxylesterase/lipase family.</text>
</comment>
<evidence type="ECO:0000256" key="2">
    <source>
        <dbReference type="ARBA" id="ARBA00022801"/>
    </source>
</evidence>
<evidence type="ECO:0000313" key="6">
    <source>
        <dbReference type="Proteomes" id="UP000002875"/>
    </source>
</evidence>
<dbReference type="EMBL" id="CP002961">
    <property type="protein sequence ID" value="AFK04305.1"/>
    <property type="molecule type" value="Genomic_DNA"/>
</dbReference>
<dbReference type="InterPro" id="IPR050309">
    <property type="entry name" value="Type-B_Carboxylest/Lipase"/>
</dbReference>
<reference evidence="5 6" key="1">
    <citation type="submission" date="2011-07" db="EMBL/GenBank/DDBJ databases">
        <title>The complete genome of chromosome of Emticicia oligotrophica DSM 17448.</title>
        <authorList>
            <consortium name="US DOE Joint Genome Institute (JGI-PGF)"/>
            <person name="Lucas S."/>
            <person name="Han J."/>
            <person name="Lapidus A."/>
            <person name="Bruce D."/>
            <person name="Goodwin L."/>
            <person name="Pitluck S."/>
            <person name="Peters L."/>
            <person name="Kyrpides N."/>
            <person name="Mavromatis K."/>
            <person name="Ivanova N."/>
            <person name="Ovchinnikova G."/>
            <person name="Teshima H."/>
            <person name="Detter J.C."/>
            <person name="Tapia R."/>
            <person name="Han C."/>
            <person name="Land M."/>
            <person name="Hauser L."/>
            <person name="Markowitz V."/>
            <person name="Cheng J.-F."/>
            <person name="Hugenholtz P."/>
            <person name="Woyke T."/>
            <person name="Wu D."/>
            <person name="Tindall B."/>
            <person name="Pomrenke H."/>
            <person name="Brambilla E."/>
            <person name="Klenk H.-P."/>
            <person name="Eisen J.A."/>
        </authorList>
    </citation>
    <scope>NUCLEOTIDE SEQUENCE [LARGE SCALE GENOMIC DNA]</scope>
    <source>
        <strain evidence="5 6">DSM 17448</strain>
    </source>
</reference>
<gene>
    <name evidence="5" type="ordered locus">Emtol_3172</name>
</gene>
<name>A0ABM5N4L0_EMTOG</name>
<proteinExistence type="inferred from homology"/>
<feature type="domain" description="Carboxylesterase type B" evidence="4">
    <location>
        <begin position="69"/>
        <end position="562"/>
    </location>
</feature>
<keyword evidence="2 3" id="KW-0378">Hydrolase</keyword>